<name>A0AAE5H461_CLOBE</name>
<evidence type="ECO:0000313" key="1">
    <source>
        <dbReference type="EMBL" id="NRT86799.1"/>
    </source>
</evidence>
<accession>A0AAE5H461</accession>
<proteinExistence type="predicted"/>
<dbReference type="AlphaFoldDB" id="A0AAE5H461"/>
<dbReference type="SUPFAM" id="SSF47336">
    <property type="entry name" value="ACP-like"/>
    <property type="match status" value="1"/>
</dbReference>
<evidence type="ECO:0000313" key="2">
    <source>
        <dbReference type="EMBL" id="NSB14165.1"/>
    </source>
</evidence>
<reference evidence="1" key="3">
    <citation type="journal article" date="2022" name="Nat. Biotechnol.">
        <title>Carbon-negative production of acetone and isopropanol by gas fermentation at industrial pilot scale.</title>
        <authorList>
            <person name="Liew F.E."/>
            <person name="Nogle R."/>
            <person name="Abdalla T."/>
            <person name="Rasor B.J."/>
            <person name="Canter C."/>
            <person name="Jensen R.O."/>
            <person name="Wang L."/>
            <person name="Strutz J."/>
            <person name="Chirania P."/>
            <person name="De Tissera S."/>
            <person name="Mueller A.P."/>
            <person name="Ruan Z."/>
            <person name="Gao A."/>
            <person name="Tran L."/>
            <person name="Engle N.L."/>
            <person name="Bromley J.C."/>
            <person name="Daniell J."/>
            <person name="Conrado R."/>
            <person name="Tschaplinski T.J."/>
            <person name="Giannone R.J."/>
            <person name="Hettich R.L."/>
            <person name="Karim A.S."/>
            <person name="Simpson S.D."/>
            <person name="Brown S.D."/>
            <person name="Leang C."/>
            <person name="Jewett M.C."/>
            <person name="Kopke M."/>
        </authorList>
    </citation>
    <scope>NUCLEOTIDE SEQUENCE</scope>
    <source>
        <strain evidence="1">DJ080</strain>
    </source>
</reference>
<sequence length="81" mass="9381">MNNYERVKSFLEERFLIEFGGDINDDTDLFKAGVIESKGYMNIIKFIKSDLGIEMTDDDIFLNVFTSLSNIMDFVNLKINN</sequence>
<gene>
    <name evidence="1" type="ORF">B0H41_000478</name>
    <name evidence="2" type="ORF">BCD95_002424</name>
</gene>
<dbReference type="RefSeq" id="WP_023973742.1">
    <property type="nucleotide sequence ID" value="NZ_JABSWW010000001.1"/>
</dbReference>
<dbReference type="EMBL" id="JABSWW010000001">
    <property type="protein sequence ID" value="NRT86799.1"/>
    <property type="molecule type" value="Genomic_DNA"/>
</dbReference>
<reference evidence="1" key="1">
    <citation type="submission" date="2020-05" db="EMBL/GenBank/DDBJ databases">
        <authorList>
            <person name="Brown S."/>
            <person name="Huntemann M."/>
            <person name="Clum A."/>
            <person name="Spunde A."/>
            <person name="Palaniappan K."/>
            <person name="Ritter S."/>
            <person name="Mikhailova N."/>
            <person name="Chen I.-M."/>
            <person name="Stamatis D."/>
            <person name="Reddy T."/>
            <person name="O'Malley R."/>
            <person name="Daum C."/>
            <person name="Shapiro N."/>
            <person name="Ivanova N."/>
            <person name="Kyrpides N."/>
            <person name="Woyke T."/>
        </authorList>
    </citation>
    <scope>NUCLEOTIDE SEQUENCE</scope>
    <source>
        <strain evidence="1">DJ080</strain>
    </source>
</reference>
<evidence type="ECO:0000313" key="3">
    <source>
        <dbReference type="Proteomes" id="UP000822184"/>
    </source>
</evidence>
<comment type="caution">
    <text evidence="2">The sequence shown here is derived from an EMBL/GenBank/DDBJ whole genome shotgun (WGS) entry which is preliminary data.</text>
</comment>
<reference evidence="2" key="2">
    <citation type="submission" date="2020-06" db="EMBL/GenBank/DDBJ databases">
        <title>Genomic insights into acetone-butanol-ethanol (ABE) fermentation by sequencing solventogenic clostridia strains.</title>
        <authorList>
            <person name="Brown S."/>
        </authorList>
    </citation>
    <scope>NUCLEOTIDE SEQUENCE</scope>
    <source>
        <strain evidence="2">DJ123</strain>
    </source>
</reference>
<dbReference type="Proteomes" id="UP001193748">
    <property type="component" value="Unassembled WGS sequence"/>
</dbReference>
<dbReference type="InterPro" id="IPR036736">
    <property type="entry name" value="ACP-like_sf"/>
</dbReference>
<protein>
    <submittedName>
        <fullName evidence="2">Acyl carrier protein</fullName>
    </submittedName>
</protein>
<organism evidence="2 3">
    <name type="scientific">Clostridium beijerinckii</name>
    <name type="common">Clostridium MP</name>
    <dbReference type="NCBI Taxonomy" id="1520"/>
    <lineage>
        <taxon>Bacteria</taxon>
        <taxon>Bacillati</taxon>
        <taxon>Bacillota</taxon>
        <taxon>Clostridia</taxon>
        <taxon>Eubacteriales</taxon>
        <taxon>Clostridiaceae</taxon>
        <taxon>Clostridium</taxon>
    </lineage>
</organism>
<dbReference type="Gene3D" id="1.10.1200.10">
    <property type="entry name" value="ACP-like"/>
    <property type="match status" value="1"/>
</dbReference>
<dbReference type="Proteomes" id="UP000822184">
    <property type="component" value="Unassembled WGS sequence"/>
</dbReference>
<dbReference type="EMBL" id="JABTDW010000001">
    <property type="protein sequence ID" value="NSB14165.1"/>
    <property type="molecule type" value="Genomic_DNA"/>
</dbReference>